<evidence type="ECO:0000313" key="2">
    <source>
        <dbReference type="EMBL" id="CAB3374272.1"/>
    </source>
</evidence>
<feature type="compositionally biased region" description="Basic and acidic residues" evidence="1">
    <location>
        <begin position="379"/>
        <end position="401"/>
    </location>
</feature>
<feature type="compositionally biased region" description="Basic and acidic residues" evidence="1">
    <location>
        <begin position="453"/>
        <end position="466"/>
    </location>
</feature>
<feature type="compositionally biased region" description="Basic and acidic residues" evidence="1">
    <location>
        <begin position="569"/>
        <end position="582"/>
    </location>
</feature>
<evidence type="ECO:0000313" key="3">
    <source>
        <dbReference type="Proteomes" id="UP000494165"/>
    </source>
</evidence>
<feature type="region of interest" description="Disordered" evidence="1">
    <location>
        <begin position="74"/>
        <end position="634"/>
    </location>
</feature>
<accession>A0A8S1CWN9</accession>
<feature type="compositionally biased region" description="Basic residues" evidence="1">
    <location>
        <begin position="225"/>
        <end position="238"/>
    </location>
</feature>
<feature type="compositionally biased region" description="Basic and acidic residues" evidence="1">
    <location>
        <begin position="141"/>
        <end position="155"/>
    </location>
</feature>
<dbReference type="AlphaFoldDB" id="A0A8S1CWN9"/>
<feature type="compositionally biased region" description="Basic and acidic residues" evidence="1">
    <location>
        <begin position="24"/>
        <end position="44"/>
    </location>
</feature>
<organism evidence="2 3">
    <name type="scientific">Cloeon dipterum</name>
    <dbReference type="NCBI Taxonomy" id="197152"/>
    <lineage>
        <taxon>Eukaryota</taxon>
        <taxon>Metazoa</taxon>
        <taxon>Ecdysozoa</taxon>
        <taxon>Arthropoda</taxon>
        <taxon>Hexapoda</taxon>
        <taxon>Insecta</taxon>
        <taxon>Pterygota</taxon>
        <taxon>Palaeoptera</taxon>
        <taxon>Ephemeroptera</taxon>
        <taxon>Pisciforma</taxon>
        <taxon>Baetidae</taxon>
        <taxon>Cloeon</taxon>
    </lineage>
</organism>
<feature type="compositionally biased region" description="Polar residues" evidence="1">
    <location>
        <begin position="277"/>
        <end position="293"/>
    </location>
</feature>
<proteinExistence type="predicted"/>
<feature type="compositionally biased region" description="Basic and acidic residues" evidence="1">
    <location>
        <begin position="261"/>
        <end position="276"/>
    </location>
</feature>
<feature type="compositionally biased region" description="Basic residues" evidence="1">
    <location>
        <begin position="528"/>
        <end position="538"/>
    </location>
</feature>
<feature type="compositionally biased region" description="Basic and acidic residues" evidence="1">
    <location>
        <begin position="600"/>
        <end position="618"/>
    </location>
</feature>
<name>A0A8S1CWN9_9INSE</name>
<dbReference type="Proteomes" id="UP000494165">
    <property type="component" value="Unassembled WGS sequence"/>
</dbReference>
<reference evidence="2 3" key="1">
    <citation type="submission" date="2020-04" db="EMBL/GenBank/DDBJ databases">
        <authorList>
            <person name="Alioto T."/>
            <person name="Alioto T."/>
            <person name="Gomez Garrido J."/>
        </authorList>
    </citation>
    <scope>NUCLEOTIDE SEQUENCE [LARGE SCALE GENOMIC DNA]</scope>
</reference>
<feature type="compositionally biased region" description="Basic and acidic residues" evidence="1">
    <location>
        <begin position="477"/>
        <end position="486"/>
    </location>
</feature>
<evidence type="ECO:0000256" key="1">
    <source>
        <dbReference type="SAM" id="MobiDB-lite"/>
    </source>
</evidence>
<feature type="compositionally biased region" description="Acidic residues" evidence="1">
    <location>
        <begin position="424"/>
        <end position="437"/>
    </location>
</feature>
<protein>
    <submittedName>
        <fullName evidence="2">Uncharacterized protein</fullName>
    </submittedName>
</protein>
<gene>
    <name evidence="2" type="ORF">CLODIP_2_CD10768</name>
</gene>
<feature type="compositionally biased region" description="Acidic residues" evidence="1">
    <location>
        <begin position="583"/>
        <end position="599"/>
    </location>
</feature>
<keyword evidence="3" id="KW-1185">Reference proteome</keyword>
<feature type="region of interest" description="Disordered" evidence="1">
    <location>
        <begin position="1"/>
        <end position="48"/>
    </location>
</feature>
<dbReference type="EMBL" id="CADEPI010000095">
    <property type="protein sequence ID" value="CAB3374272.1"/>
    <property type="molecule type" value="Genomic_DNA"/>
</dbReference>
<comment type="caution">
    <text evidence="2">The sequence shown here is derived from an EMBL/GenBank/DDBJ whole genome shotgun (WGS) entry which is preliminary data.</text>
</comment>
<feature type="compositionally biased region" description="Acidic residues" evidence="1">
    <location>
        <begin position="74"/>
        <end position="93"/>
    </location>
</feature>
<feature type="compositionally biased region" description="Basic and acidic residues" evidence="1">
    <location>
        <begin position="353"/>
        <end position="363"/>
    </location>
</feature>
<feature type="compositionally biased region" description="Basic and acidic residues" evidence="1">
    <location>
        <begin position="296"/>
        <end position="318"/>
    </location>
</feature>
<sequence length="660" mass="74050">MPPVGDDVQFEPDASTGQQPNYGEGRKYEEVTVKEIRPKLKDPETIQGLRNRHEAKYGYLDSWALECLYDMENDAENPEIPSDDSESAGEEAGDSSMQASNEQAKTARTSKQAKKKTQAKVIISKAEEVKDFQGYKPLETILKEIGDKSSDEQTPGRKKKWQPPKDALQNESDEEEEDKEKEKEPPSSEAIADTSDNYNKVIPEIQTPELPQPEPTPDVDDILRDRHKVRSVHFRKVKTVPSREIQPNHSYSAALQPGRELGQRDGEEKESPEEKNLQGSQKLEADSTAQNCPEVNKSDQKVENPEDQGKQSPDEKDLGSSQKLEAQNGPEVDVQDKNNENPQAQGDGDDNQSPEKKEFEGSQKVEAVSTSQIGPEVNESDHKVENPEDQVKVLEADKVLKQDPNYNESGVEEDNQSQKKDSDQSDGDDISEDEETELPLPTNVLARTSGTRQRQELKVMPPKDDENQVPAMPPPMGRHEKDRNEAQGHGVSKSKTLPKRKTEQACAKSGNEPSEDEDSRESSGNNRPKIKTLMKRKTVQPPAQFGDEFSDRRERQQNANNRPKSKSPPKGETKEGHSQSRDEPEEEGEPQDQYEEDQVNDEHSNLNKRKDGRWKDSNGDESNSDTRGSRKQNGFMIKIAFEIEISAPGMEISFSKSSSN</sequence>